<dbReference type="AlphaFoldDB" id="A0A830I5G7"/>
<accession>A0A830I5G7</accession>
<comment type="similarity">
    <text evidence="2">Belongs to the peroxiredoxin family. Prx5 subfamily.</text>
</comment>
<dbReference type="EC" id="1.11.1.25" evidence="3"/>
<dbReference type="GO" id="GO:0034599">
    <property type="term" value="P:cellular response to oxidative stress"/>
    <property type="evidence" value="ECO:0007669"/>
    <property type="project" value="InterPro"/>
</dbReference>
<dbReference type="Pfam" id="PF08534">
    <property type="entry name" value="Redoxin"/>
    <property type="match status" value="1"/>
</dbReference>
<evidence type="ECO:0000256" key="4">
    <source>
        <dbReference type="ARBA" id="ARBA00022559"/>
    </source>
</evidence>
<sequence length="169" mass="18119">MSTVGKAPAVSVGDTLPSSCALDDSFKGLNADATKNVLEYVKGRKVILVPGYVKGEQKLDKAGIDEVLVFCVNDGAVMTAWGKEMMIEDTKVTFMADTRMETTKALGLELAHPGPMGLLGNTRCKRFAMYLDDGVIKVINVSEAEDDPAGDDKPETSCIENMLKEIAAL</sequence>
<keyword evidence="5" id="KW-0049">Antioxidant</keyword>
<comment type="catalytic activity">
    <reaction evidence="1">
        <text>[glutaredoxin]-dithiol + a hydroperoxide = [glutaredoxin]-disulfide + an alcohol + H2O</text>
        <dbReference type="Rhea" id="RHEA:62624"/>
        <dbReference type="Rhea" id="RHEA-COMP:10729"/>
        <dbReference type="Rhea" id="RHEA-COMP:10730"/>
        <dbReference type="ChEBI" id="CHEBI:15377"/>
        <dbReference type="ChEBI" id="CHEBI:29950"/>
        <dbReference type="ChEBI" id="CHEBI:30879"/>
        <dbReference type="ChEBI" id="CHEBI:35924"/>
        <dbReference type="ChEBI" id="CHEBI:50058"/>
        <dbReference type="EC" id="1.11.1.25"/>
    </reaction>
</comment>
<evidence type="ECO:0000256" key="6">
    <source>
        <dbReference type="ARBA" id="ARBA00023002"/>
    </source>
</evidence>
<dbReference type="SUPFAM" id="SSF52833">
    <property type="entry name" value="Thioredoxin-like"/>
    <property type="match status" value="1"/>
</dbReference>
<dbReference type="Proteomes" id="UP000660262">
    <property type="component" value="Unassembled WGS sequence"/>
</dbReference>
<dbReference type="GO" id="GO:0042744">
    <property type="term" value="P:hydrogen peroxide catabolic process"/>
    <property type="evidence" value="ECO:0007669"/>
    <property type="project" value="TreeGrafter"/>
</dbReference>
<dbReference type="InterPro" id="IPR036249">
    <property type="entry name" value="Thioredoxin-like_sf"/>
</dbReference>
<keyword evidence="4" id="KW-0575">Peroxidase</keyword>
<evidence type="ECO:0000256" key="7">
    <source>
        <dbReference type="ARBA" id="ARBA00031688"/>
    </source>
</evidence>
<dbReference type="InterPro" id="IPR037944">
    <property type="entry name" value="PRX5-like"/>
</dbReference>
<keyword evidence="10" id="KW-1185">Reference proteome</keyword>
<dbReference type="GO" id="GO:0005737">
    <property type="term" value="C:cytoplasm"/>
    <property type="evidence" value="ECO:0007669"/>
    <property type="project" value="TreeGrafter"/>
</dbReference>
<reference evidence="9" key="1">
    <citation type="submission" date="2020-10" db="EMBL/GenBank/DDBJ databases">
        <title>Unveiling of a novel bifunctional photoreceptor, Dualchrome1, isolated from a cosmopolitan green alga.</title>
        <authorList>
            <person name="Suzuki S."/>
            <person name="Kawachi M."/>
        </authorList>
    </citation>
    <scope>NUCLEOTIDE SEQUENCE</scope>
    <source>
        <strain evidence="9">NIES 2893</strain>
    </source>
</reference>
<dbReference type="OrthoDB" id="1882547at2759"/>
<dbReference type="Gene3D" id="3.40.30.10">
    <property type="entry name" value="Glutaredoxin"/>
    <property type="match status" value="1"/>
</dbReference>
<dbReference type="GO" id="GO:0045454">
    <property type="term" value="P:cell redox homeostasis"/>
    <property type="evidence" value="ECO:0007669"/>
    <property type="project" value="TreeGrafter"/>
</dbReference>
<dbReference type="PANTHER" id="PTHR10430">
    <property type="entry name" value="PEROXIREDOXIN"/>
    <property type="match status" value="1"/>
</dbReference>
<organism evidence="9 10">
    <name type="scientific">Pycnococcus provasolii</name>
    <dbReference type="NCBI Taxonomy" id="41880"/>
    <lineage>
        <taxon>Eukaryota</taxon>
        <taxon>Viridiplantae</taxon>
        <taxon>Chlorophyta</taxon>
        <taxon>Pseudoscourfieldiophyceae</taxon>
        <taxon>Pseudoscourfieldiales</taxon>
        <taxon>Pycnococcaceae</taxon>
        <taxon>Pycnococcus</taxon>
    </lineage>
</organism>
<evidence type="ECO:0000256" key="3">
    <source>
        <dbReference type="ARBA" id="ARBA00013016"/>
    </source>
</evidence>
<evidence type="ECO:0000256" key="1">
    <source>
        <dbReference type="ARBA" id="ARBA00001711"/>
    </source>
</evidence>
<dbReference type="InterPro" id="IPR013740">
    <property type="entry name" value="Redoxin"/>
</dbReference>
<evidence type="ECO:0000313" key="9">
    <source>
        <dbReference type="EMBL" id="GHP12269.1"/>
    </source>
</evidence>
<feature type="domain" description="Redoxin" evidence="8">
    <location>
        <begin position="57"/>
        <end position="145"/>
    </location>
</feature>
<comment type="caution">
    <text evidence="9">The sequence shown here is derived from an EMBL/GenBank/DDBJ whole genome shotgun (WGS) entry which is preliminary data.</text>
</comment>
<evidence type="ECO:0000256" key="5">
    <source>
        <dbReference type="ARBA" id="ARBA00022862"/>
    </source>
</evidence>
<dbReference type="GO" id="GO:0008379">
    <property type="term" value="F:thioredoxin peroxidase activity"/>
    <property type="evidence" value="ECO:0007669"/>
    <property type="project" value="InterPro"/>
</dbReference>
<gene>
    <name evidence="9" type="ORF">PPROV_001099700</name>
</gene>
<name>A0A830I5G7_9CHLO</name>
<protein>
    <recommendedName>
        <fullName evidence="3">glutaredoxin-dependent peroxiredoxin</fullName>
        <ecNumber evidence="3">1.11.1.25</ecNumber>
    </recommendedName>
    <alternativeName>
        <fullName evidence="7">Glutaredoxin-dependent peroxiredoxin</fullName>
    </alternativeName>
</protein>
<dbReference type="PANTHER" id="PTHR10430:SF16">
    <property type="entry name" value="PEROXIREDOXIN-5, MITOCHONDRIAL"/>
    <property type="match status" value="1"/>
</dbReference>
<evidence type="ECO:0000256" key="2">
    <source>
        <dbReference type="ARBA" id="ARBA00010505"/>
    </source>
</evidence>
<proteinExistence type="inferred from homology"/>
<keyword evidence="6" id="KW-0560">Oxidoreductase</keyword>
<dbReference type="EMBL" id="BNJQ01000040">
    <property type="protein sequence ID" value="GHP12269.1"/>
    <property type="molecule type" value="Genomic_DNA"/>
</dbReference>
<evidence type="ECO:0000259" key="8">
    <source>
        <dbReference type="Pfam" id="PF08534"/>
    </source>
</evidence>
<evidence type="ECO:0000313" key="10">
    <source>
        <dbReference type="Proteomes" id="UP000660262"/>
    </source>
</evidence>